<dbReference type="AlphaFoldDB" id="A0A1I7RS55"/>
<evidence type="ECO:0000313" key="6">
    <source>
        <dbReference type="Proteomes" id="UP000659654"/>
    </source>
</evidence>
<dbReference type="InterPro" id="IPR038460">
    <property type="entry name" value="AcetylCoA_hyd_C_sf"/>
</dbReference>
<dbReference type="InterPro" id="IPR046433">
    <property type="entry name" value="ActCoA_hydro"/>
</dbReference>
<dbReference type="WBParaSite" id="BXY_0355900.1">
    <property type="protein sequence ID" value="BXY_0355900.1"/>
    <property type="gene ID" value="BXY_0355900"/>
</dbReference>
<dbReference type="InterPro" id="IPR003702">
    <property type="entry name" value="ActCoA_hydro_N"/>
</dbReference>
<accession>A0A1I7RS55</accession>
<dbReference type="InterPro" id="IPR026888">
    <property type="entry name" value="AcetylCoA_hyd_C"/>
</dbReference>
<evidence type="ECO:0000259" key="3">
    <source>
        <dbReference type="Pfam" id="PF13336"/>
    </source>
</evidence>
<dbReference type="InterPro" id="IPR037171">
    <property type="entry name" value="NagB/RpiA_transferase-like"/>
</dbReference>
<gene>
    <name evidence="4" type="ORF">BXYJ_LOCUS11882</name>
</gene>
<dbReference type="SUPFAM" id="SSF100950">
    <property type="entry name" value="NagB/RpiA/CoA transferase-like"/>
    <property type="match status" value="2"/>
</dbReference>
<organism evidence="5 7">
    <name type="scientific">Bursaphelenchus xylophilus</name>
    <name type="common">Pinewood nematode worm</name>
    <name type="synonym">Aphelenchoides xylophilus</name>
    <dbReference type="NCBI Taxonomy" id="6326"/>
    <lineage>
        <taxon>Eukaryota</taxon>
        <taxon>Metazoa</taxon>
        <taxon>Ecdysozoa</taxon>
        <taxon>Nematoda</taxon>
        <taxon>Chromadorea</taxon>
        <taxon>Rhabditida</taxon>
        <taxon>Tylenchina</taxon>
        <taxon>Tylenchomorpha</taxon>
        <taxon>Aphelenchoidea</taxon>
        <taxon>Aphelenchoididae</taxon>
        <taxon>Bursaphelenchus</taxon>
    </lineage>
</organism>
<dbReference type="Proteomes" id="UP000095284">
    <property type="component" value="Unplaced"/>
</dbReference>
<dbReference type="Proteomes" id="UP000659654">
    <property type="component" value="Unassembled WGS sequence"/>
</dbReference>
<evidence type="ECO:0000313" key="7">
    <source>
        <dbReference type="WBParaSite" id="BXY_0355900.1"/>
    </source>
</evidence>
<dbReference type="Pfam" id="PF13336">
    <property type="entry name" value="AcetylCoA_hyd_C"/>
    <property type="match status" value="1"/>
</dbReference>
<dbReference type="Proteomes" id="UP000582659">
    <property type="component" value="Unassembled WGS sequence"/>
</dbReference>
<dbReference type="PANTHER" id="PTHR21432">
    <property type="entry name" value="ACETYL-COA HYDROLASE-RELATED"/>
    <property type="match status" value="1"/>
</dbReference>
<proteinExistence type="inferred from homology"/>
<dbReference type="GO" id="GO:0006083">
    <property type="term" value="P:acetate metabolic process"/>
    <property type="evidence" value="ECO:0007669"/>
    <property type="project" value="InterPro"/>
</dbReference>
<dbReference type="OrthoDB" id="10250396at2759"/>
<dbReference type="Pfam" id="PF02550">
    <property type="entry name" value="AcetylCoA_hydro"/>
    <property type="match status" value="1"/>
</dbReference>
<name>A0A1I7RS55_BURXY</name>
<dbReference type="Gene3D" id="3.30.750.70">
    <property type="entry name" value="4-hydroxybutyrate coenzyme like domains"/>
    <property type="match status" value="1"/>
</dbReference>
<reference evidence="4" key="2">
    <citation type="submission" date="2020-09" db="EMBL/GenBank/DDBJ databases">
        <authorList>
            <person name="Kikuchi T."/>
        </authorList>
    </citation>
    <scope>NUCLEOTIDE SEQUENCE</scope>
    <source>
        <strain evidence="4">Ka4C1</strain>
    </source>
</reference>
<evidence type="ECO:0000259" key="2">
    <source>
        <dbReference type="Pfam" id="PF02550"/>
    </source>
</evidence>
<dbReference type="Gene3D" id="3.40.1080.20">
    <property type="entry name" value="Acetyl-CoA hydrolase/transferase C-terminal domain"/>
    <property type="match status" value="1"/>
</dbReference>
<evidence type="ECO:0000313" key="5">
    <source>
        <dbReference type="Proteomes" id="UP000095284"/>
    </source>
</evidence>
<evidence type="ECO:0000313" key="4">
    <source>
        <dbReference type="EMBL" id="CAD5231786.1"/>
    </source>
</evidence>
<dbReference type="Gene3D" id="3.40.1080.10">
    <property type="entry name" value="Glutaconate Coenzyme A-transferase"/>
    <property type="match status" value="1"/>
</dbReference>
<dbReference type="EMBL" id="CAJFCV020000005">
    <property type="protein sequence ID" value="CAG9123199.1"/>
    <property type="molecule type" value="Genomic_DNA"/>
</dbReference>
<sequence length="474" mass="52051">MRLSLPFRVHNRPLSGLRHYEKPLRKLAKPRYKGSVLCQPQKVIIEDAVRVVKAGDWVYLHHAASTPVDLLNALGKHVKKHDVRNVTTTSALLMGDIPFARDPEIYDYIRPKAIFISPAIRKAVNQGKADYIPLFLNESGRIFDDKRLPVDVAFLNLSPPDENGYCSLGVNCDMSSPAARNAKLIVASINESQPLTFGDSKIHVSHIDYLVSETETPISGVPKAVIKPEEEEIGRLIAENLVEDEATLQLGIGSIPDAVLSKLTHHKNLGLHTEMVSDGIISLMRNGNVNNSKKTLHPGKGVLAFAMGSKHFYDFIDGNEDFVFGSVGYTNDVDVIASNHRMTGINSAIEIDLTGQVVSDSIGTSIFSGFGGQVDFVYGSANGKDGRGKSIIAITSRTEKGHSKIVPIIKEGAGVVSTRAHVRYLVTEYGIADLWARSNLHRAYELIRVAHPGDREHLEKAAFKRFGALPRRDL</sequence>
<dbReference type="EMBL" id="CAJFDI010000005">
    <property type="protein sequence ID" value="CAD5231786.1"/>
    <property type="molecule type" value="Genomic_DNA"/>
</dbReference>
<dbReference type="PANTHER" id="PTHR21432:SF13">
    <property type="entry name" value="ACETYL-COA HYDROLASE"/>
    <property type="match status" value="1"/>
</dbReference>
<dbReference type="GO" id="GO:0005739">
    <property type="term" value="C:mitochondrion"/>
    <property type="evidence" value="ECO:0007669"/>
    <property type="project" value="TreeGrafter"/>
</dbReference>
<reference evidence="7" key="1">
    <citation type="submission" date="2016-11" db="UniProtKB">
        <authorList>
            <consortium name="WormBaseParasite"/>
        </authorList>
    </citation>
    <scope>IDENTIFICATION</scope>
</reference>
<feature type="domain" description="Acetyl-CoA hydrolase/transferase C-terminal" evidence="3">
    <location>
        <begin position="308"/>
        <end position="462"/>
    </location>
</feature>
<dbReference type="SMR" id="A0A1I7RS55"/>
<comment type="similarity">
    <text evidence="1">Belongs to the acetyl-CoA hydrolase/transferase family.</text>
</comment>
<keyword evidence="6" id="KW-1185">Reference proteome</keyword>
<protein>
    <submittedName>
        <fullName evidence="4">(pine wood nematode) hypothetical protein</fullName>
    </submittedName>
    <submittedName>
        <fullName evidence="7">Acetyl-CoA hydrolase</fullName>
    </submittedName>
</protein>
<evidence type="ECO:0000256" key="1">
    <source>
        <dbReference type="ARBA" id="ARBA00009632"/>
    </source>
</evidence>
<dbReference type="eggNOG" id="KOG2828">
    <property type="taxonomic scope" value="Eukaryota"/>
</dbReference>
<dbReference type="GO" id="GO:0008775">
    <property type="term" value="F:acetate CoA-transferase activity"/>
    <property type="evidence" value="ECO:0007669"/>
    <property type="project" value="InterPro"/>
</dbReference>
<feature type="domain" description="Acetyl-CoA hydrolase/transferase N-terminal" evidence="2">
    <location>
        <begin position="46"/>
        <end position="220"/>
    </location>
</feature>